<dbReference type="InterPro" id="IPR039421">
    <property type="entry name" value="Type_1_exporter"/>
</dbReference>
<feature type="transmembrane region" description="Helical" evidence="7">
    <location>
        <begin position="158"/>
        <end position="182"/>
    </location>
</feature>
<dbReference type="SUPFAM" id="SSF52540">
    <property type="entry name" value="P-loop containing nucleoside triphosphate hydrolases"/>
    <property type="match status" value="1"/>
</dbReference>
<dbReference type="InterPro" id="IPR011527">
    <property type="entry name" value="ABC1_TM_dom"/>
</dbReference>
<reference evidence="10 11" key="1">
    <citation type="submission" date="2020-06" db="EMBL/GenBank/DDBJ databases">
        <title>Characterization of fructooligosaccharide metabolism and fructooligosaccharide-degrading enzymes in human commensal butyrate producers.</title>
        <authorList>
            <person name="Tanno H."/>
            <person name="Fujii T."/>
            <person name="Hirano K."/>
            <person name="Maeno S."/>
            <person name="Tonozuka T."/>
            <person name="Sakamoto M."/>
            <person name="Ohkuma M."/>
            <person name="Tochio T."/>
            <person name="Endo A."/>
        </authorList>
    </citation>
    <scope>NUCLEOTIDE SEQUENCE [LARGE SCALE GENOMIC DNA]</scope>
    <source>
        <strain evidence="10 11">JCM 31056</strain>
    </source>
</reference>
<dbReference type="PANTHER" id="PTHR43394:SF1">
    <property type="entry name" value="ATP-BINDING CASSETTE SUB-FAMILY B MEMBER 10, MITOCHONDRIAL"/>
    <property type="match status" value="1"/>
</dbReference>
<dbReference type="PANTHER" id="PTHR43394">
    <property type="entry name" value="ATP-DEPENDENT PERMEASE MDL1, MITOCHONDRIAL"/>
    <property type="match status" value="1"/>
</dbReference>
<dbReference type="PROSITE" id="PS50929">
    <property type="entry name" value="ABC_TM1F"/>
    <property type="match status" value="1"/>
</dbReference>
<evidence type="ECO:0000313" key="10">
    <source>
        <dbReference type="EMBL" id="GFO87116.1"/>
    </source>
</evidence>
<evidence type="ECO:0000259" key="9">
    <source>
        <dbReference type="PROSITE" id="PS50929"/>
    </source>
</evidence>
<dbReference type="InterPro" id="IPR027417">
    <property type="entry name" value="P-loop_NTPase"/>
</dbReference>
<comment type="subcellular location">
    <subcellularLocation>
        <location evidence="1">Cell membrane</location>
        <topology evidence="1">Multi-pass membrane protein</topology>
    </subcellularLocation>
</comment>
<feature type="transmembrane region" description="Helical" evidence="7">
    <location>
        <begin position="21"/>
        <end position="41"/>
    </location>
</feature>
<name>A0ABQ1DWL5_9FIRM</name>
<evidence type="ECO:0000256" key="5">
    <source>
        <dbReference type="ARBA" id="ARBA00022989"/>
    </source>
</evidence>
<dbReference type="EMBL" id="BLYJ01000002">
    <property type="protein sequence ID" value="GFO87116.1"/>
    <property type="molecule type" value="Genomic_DNA"/>
</dbReference>
<evidence type="ECO:0000259" key="8">
    <source>
        <dbReference type="PROSITE" id="PS50893"/>
    </source>
</evidence>
<feature type="domain" description="ABC transporter" evidence="8">
    <location>
        <begin position="332"/>
        <end position="568"/>
    </location>
</feature>
<dbReference type="Pfam" id="PF00005">
    <property type="entry name" value="ABC_tran"/>
    <property type="match status" value="1"/>
</dbReference>
<feature type="transmembrane region" description="Helical" evidence="7">
    <location>
        <begin position="276"/>
        <end position="297"/>
    </location>
</feature>
<dbReference type="InterPro" id="IPR017871">
    <property type="entry name" value="ABC_transporter-like_CS"/>
</dbReference>
<evidence type="ECO:0000256" key="2">
    <source>
        <dbReference type="ARBA" id="ARBA00022692"/>
    </source>
</evidence>
<dbReference type="RefSeq" id="WP_119194943.1">
    <property type="nucleotide sequence ID" value="NZ_BLYJ01000002.1"/>
</dbReference>
<protein>
    <submittedName>
        <fullName evidence="10">ABC transporter</fullName>
    </submittedName>
</protein>
<dbReference type="SMART" id="SM00382">
    <property type="entry name" value="AAA"/>
    <property type="match status" value="1"/>
</dbReference>
<keyword evidence="6 7" id="KW-0472">Membrane</keyword>
<dbReference type="Gene3D" id="3.40.50.300">
    <property type="entry name" value="P-loop containing nucleotide triphosphate hydrolases"/>
    <property type="match status" value="1"/>
</dbReference>
<dbReference type="InterPro" id="IPR036640">
    <property type="entry name" value="ABC1_TM_sf"/>
</dbReference>
<dbReference type="PROSITE" id="PS50893">
    <property type="entry name" value="ABC_TRANSPORTER_2"/>
    <property type="match status" value="1"/>
</dbReference>
<keyword evidence="11" id="KW-1185">Reference proteome</keyword>
<dbReference type="InterPro" id="IPR003593">
    <property type="entry name" value="AAA+_ATPase"/>
</dbReference>
<dbReference type="Proteomes" id="UP000620147">
    <property type="component" value="Unassembled WGS sequence"/>
</dbReference>
<dbReference type="SUPFAM" id="SSF90123">
    <property type="entry name" value="ABC transporter transmembrane region"/>
    <property type="match status" value="1"/>
</dbReference>
<feature type="transmembrane region" description="Helical" evidence="7">
    <location>
        <begin position="246"/>
        <end position="264"/>
    </location>
</feature>
<keyword evidence="5 7" id="KW-1133">Transmembrane helix</keyword>
<evidence type="ECO:0000313" key="11">
    <source>
        <dbReference type="Proteomes" id="UP000620147"/>
    </source>
</evidence>
<evidence type="ECO:0000256" key="4">
    <source>
        <dbReference type="ARBA" id="ARBA00022840"/>
    </source>
</evidence>
<keyword evidence="4" id="KW-0067">ATP-binding</keyword>
<keyword evidence="2 7" id="KW-0812">Transmembrane</keyword>
<dbReference type="PROSITE" id="PS00211">
    <property type="entry name" value="ABC_TRANSPORTER_1"/>
    <property type="match status" value="1"/>
</dbReference>
<sequence length="576" mass="63922">MIKRLLKSVREFKKDALLTPFFVVLEVVMEVIIPLVMALLIDKGIDGQDMAAIWKYGIILVLCAMLALVFGAAAGTFAARASTGFARNLRHDMYYNVQNFSFSNIDKFSTGSIVTRLTTDVTNVQNAFQMCTRIAVRCPVMLVFALFMAMKINSRMALVFLAVLPILAIGMGILMKVVGPVFERAFKIYDRMNTVVQENVRGIRVVKTYVREDHETEKFEGVSGMLYRTFSKAQKTMAGVMPLMQFCMYACMLLISWFGARLIVGGSMTTGELTSMFSYAMQILMSLMMVAMVFVMITMAKASAERVAEILDEQPDLHNPANPIHEVKDGAIEFDDVSFSYKGDERKLALKNVNLHIKAGQTVGILGGTGSAKSTLVQLIPRLYDTTHGTVKVGGVDVRDYDIEALRDQVAMVLQKNVLFSGTIKENLRWGDENASDEELERVCRLAQADEFIQQMPDKYDTHIEQGGSNVSGGQKQRLCIARALLKKPKILILDDSTSAVDTKTDALIRKAFAEEIPDTTKIIIAQRVSSVQDADQIVILDGGTVQAVGTHDELLAANTIYQEIYNQQNRKGGEE</sequence>
<evidence type="ECO:0000256" key="6">
    <source>
        <dbReference type="ARBA" id="ARBA00023136"/>
    </source>
</evidence>
<dbReference type="CDD" id="cd18548">
    <property type="entry name" value="ABC_6TM_Tm287_like"/>
    <property type="match status" value="1"/>
</dbReference>
<feature type="transmembrane region" description="Helical" evidence="7">
    <location>
        <begin position="134"/>
        <end position="152"/>
    </location>
</feature>
<accession>A0ABQ1DWL5</accession>
<feature type="transmembrane region" description="Helical" evidence="7">
    <location>
        <begin position="53"/>
        <end position="79"/>
    </location>
</feature>
<evidence type="ECO:0000256" key="1">
    <source>
        <dbReference type="ARBA" id="ARBA00004651"/>
    </source>
</evidence>
<dbReference type="Pfam" id="PF00664">
    <property type="entry name" value="ABC_membrane"/>
    <property type="match status" value="1"/>
</dbReference>
<evidence type="ECO:0000256" key="7">
    <source>
        <dbReference type="SAM" id="Phobius"/>
    </source>
</evidence>
<keyword evidence="3" id="KW-0547">Nucleotide-binding</keyword>
<gene>
    <name evidence="10" type="ORF">BUFA31_02800</name>
</gene>
<organism evidence="10 11">
    <name type="scientific">Butyricicoccus faecihominis</name>
    <dbReference type="NCBI Taxonomy" id="1712515"/>
    <lineage>
        <taxon>Bacteria</taxon>
        <taxon>Bacillati</taxon>
        <taxon>Bacillota</taxon>
        <taxon>Clostridia</taxon>
        <taxon>Eubacteriales</taxon>
        <taxon>Butyricicoccaceae</taxon>
        <taxon>Butyricicoccus</taxon>
    </lineage>
</organism>
<feature type="domain" description="ABC transmembrane type-1" evidence="9">
    <location>
        <begin position="17"/>
        <end position="299"/>
    </location>
</feature>
<comment type="caution">
    <text evidence="10">The sequence shown here is derived from an EMBL/GenBank/DDBJ whole genome shotgun (WGS) entry which is preliminary data.</text>
</comment>
<dbReference type="Gene3D" id="1.20.1560.10">
    <property type="entry name" value="ABC transporter type 1, transmembrane domain"/>
    <property type="match status" value="1"/>
</dbReference>
<dbReference type="InterPro" id="IPR003439">
    <property type="entry name" value="ABC_transporter-like_ATP-bd"/>
</dbReference>
<proteinExistence type="predicted"/>
<evidence type="ECO:0000256" key="3">
    <source>
        <dbReference type="ARBA" id="ARBA00022741"/>
    </source>
</evidence>